<dbReference type="Gene3D" id="3.40.50.150">
    <property type="entry name" value="Vaccinia Virus protein VP39"/>
    <property type="match status" value="1"/>
</dbReference>
<evidence type="ECO:0000313" key="2">
    <source>
        <dbReference type="EMBL" id="KAA9157582.1"/>
    </source>
</evidence>
<proteinExistence type="predicted"/>
<protein>
    <submittedName>
        <fullName evidence="2">Methyltransferase domain-containing protein</fullName>
    </submittedName>
</protein>
<gene>
    <name evidence="2" type="ORF">FPZ12_024590</name>
</gene>
<dbReference type="GO" id="GO:0008757">
    <property type="term" value="F:S-adenosylmethionine-dependent methyltransferase activity"/>
    <property type="evidence" value="ECO:0007669"/>
    <property type="project" value="InterPro"/>
</dbReference>
<dbReference type="OrthoDB" id="3469983at2"/>
<dbReference type="AlphaFoldDB" id="A0A5N0V0Z5"/>
<evidence type="ECO:0000259" key="1">
    <source>
        <dbReference type="Pfam" id="PF13649"/>
    </source>
</evidence>
<comment type="caution">
    <text evidence="2">The sequence shown here is derived from an EMBL/GenBank/DDBJ whole genome shotgun (WGS) entry which is preliminary data.</text>
</comment>
<accession>A0A5N0V0Z5</accession>
<dbReference type="Proteomes" id="UP000319769">
    <property type="component" value="Unassembled WGS sequence"/>
</dbReference>
<dbReference type="GO" id="GO:0032259">
    <property type="term" value="P:methylation"/>
    <property type="evidence" value="ECO:0007669"/>
    <property type="project" value="UniProtKB-KW"/>
</dbReference>
<keyword evidence="2" id="KW-0808">Transferase</keyword>
<dbReference type="InterPro" id="IPR041698">
    <property type="entry name" value="Methyltransf_25"/>
</dbReference>
<reference evidence="2" key="1">
    <citation type="submission" date="2019-09" db="EMBL/GenBank/DDBJ databases">
        <authorList>
            <person name="Teo W.F.A."/>
            <person name="Duangmal K."/>
        </authorList>
    </citation>
    <scope>NUCLEOTIDE SEQUENCE [LARGE SCALE GENOMIC DNA]</scope>
    <source>
        <strain evidence="2">K81G1</strain>
    </source>
</reference>
<sequence length="326" mass="35581">MRPQRPGQPCVEVPHQHVPLHGGMLVTAPDALGHALVVPCATGTRHPRNGHHGRRDCAGDTPGRLEMSSTYFFQEAWPEELARLTSLEAALDPGTKALLEPLSRNAKTCLEAGAGAGSIAGWLGEHIPPPGRVLACDIQTKFLERMSNAQLEIRRHDIAADALPADSFDLVHVRWTLFWLAPASRAAAVAHLLSSLRPEGRLLVEEPDFAPLLHSPMPAPLDQVITEHARLISERSPVDVTYGRRVYADLTAAGLRDTRTAARTHVIEPGRTETGGAWLRLALNRIRPDMVRAGMVTEAAFDVALRQFDEPNGLVFPLTMAVWGQK</sequence>
<dbReference type="EMBL" id="VMNW02000040">
    <property type="protein sequence ID" value="KAA9157582.1"/>
    <property type="molecule type" value="Genomic_DNA"/>
</dbReference>
<keyword evidence="2" id="KW-0489">Methyltransferase</keyword>
<dbReference type="Pfam" id="PF13649">
    <property type="entry name" value="Methyltransf_25"/>
    <property type="match status" value="1"/>
</dbReference>
<keyword evidence="3" id="KW-1185">Reference proteome</keyword>
<organism evidence="2 3">
    <name type="scientific">Amycolatopsis acidicola</name>
    <dbReference type="NCBI Taxonomy" id="2596893"/>
    <lineage>
        <taxon>Bacteria</taxon>
        <taxon>Bacillati</taxon>
        <taxon>Actinomycetota</taxon>
        <taxon>Actinomycetes</taxon>
        <taxon>Pseudonocardiales</taxon>
        <taxon>Pseudonocardiaceae</taxon>
        <taxon>Amycolatopsis</taxon>
    </lineage>
</organism>
<name>A0A5N0V0Z5_9PSEU</name>
<dbReference type="SUPFAM" id="SSF53335">
    <property type="entry name" value="S-adenosyl-L-methionine-dependent methyltransferases"/>
    <property type="match status" value="1"/>
</dbReference>
<feature type="domain" description="Methyltransferase" evidence="1">
    <location>
        <begin position="110"/>
        <end position="200"/>
    </location>
</feature>
<dbReference type="InterPro" id="IPR029063">
    <property type="entry name" value="SAM-dependent_MTases_sf"/>
</dbReference>
<evidence type="ECO:0000313" key="3">
    <source>
        <dbReference type="Proteomes" id="UP000319769"/>
    </source>
</evidence>